<keyword evidence="2" id="KW-1185">Reference proteome</keyword>
<evidence type="ECO:0000313" key="1">
    <source>
        <dbReference type="EMBL" id="CAG8572366.1"/>
    </source>
</evidence>
<dbReference type="Proteomes" id="UP000789375">
    <property type="component" value="Unassembled WGS sequence"/>
</dbReference>
<dbReference type="AlphaFoldDB" id="A0A9N9FYP0"/>
<comment type="caution">
    <text evidence="1">The sequence shown here is derived from an EMBL/GenBank/DDBJ whole genome shotgun (WGS) entry which is preliminary data.</text>
</comment>
<name>A0A9N9FYP0_FUNMO</name>
<dbReference type="EMBL" id="CAJVPP010001774">
    <property type="protein sequence ID" value="CAG8572366.1"/>
    <property type="molecule type" value="Genomic_DNA"/>
</dbReference>
<evidence type="ECO:0000313" key="2">
    <source>
        <dbReference type="Proteomes" id="UP000789375"/>
    </source>
</evidence>
<proteinExistence type="predicted"/>
<protein>
    <submittedName>
        <fullName evidence="1">10473_t:CDS:1</fullName>
    </submittedName>
</protein>
<sequence>MVNLIKKFDRYVQIYGKKCWTQKLYASSTTIIQMISEERN</sequence>
<organism evidence="1 2">
    <name type="scientific">Funneliformis mosseae</name>
    <name type="common">Endomycorrhizal fungus</name>
    <name type="synonym">Glomus mosseae</name>
    <dbReference type="NCBI Taxonomy" id="27381"/>
    <lineage>
        <taxon>Eukaryota</taxon>
        <taxon>Fungi</taxon>
        <taxon>Fungi incertae sedis</taxon>
        <taxon>Mucoromycota</taxon>
        <taxon>Glomeromycotina</taxon>
        <taxon>Glomeromycetes</taxon>
        <taxon>Glomerales</taxon>
        <taxon>Glomeraceae</taxon>
        <taxon>Funneliformis</taxon>
    </lineage>
</organism>
<reference evidence="1" key="1">
    <citation type="submission" date="2021-06" db="EMBL/GenBank/DDBJ databases">
        <authorList>
            <person name="Kallberg Y."/>
            <person name="Tangrot J."/>
            <person name="Rosling A."/>
        </authorList>
    </citation>
    <scope>NUCLEOTIDE SEQUENCE</scope>
    <source>
        <strain evidence="1">87-6 pot B 2015</strain>
    </source>
</reference>
<accession>A0A9N9FYP0</accession>
<gene>
    <name evidence="1" type="ORF">FMOSSE_LOCUS7521</name>
</gene>